<reference evidence="1" key="2">
    <citation type="submission" date="2021-07" db="EMBL/GenBank/DDBJ databases">
        <title>Draft genome sequence of carbapenem-resistant Aeromonas spp. in Japan.</title>
        <authorList>
            <person name="Maehana S."/>
            <person name="Suzuki M."/>
            <person name="Kitasato H."/>
        </authorList>
    </citation>
    <scope>NUCLEOTIDE SEQUENCE</scope>
    <source>
        <strain evidence="1">KAM343</strain>
    </source>
</reference>
<evidence type="ECO:0000313" key="1">
    <source>
        <dbReference type="EMBL" id="GJA39709.1"/>
    </source>
</evidence>
<protein>
    <recommendedName>
        <fullName evidence="3">Head-tail adaptor protein</fullName>
    </recommendedName>
</protein>
<sequence length="115" mass="13169">MFIPIRRDGLLFRETGRNAYNEPSYSQRGVPFGWGPIQMRQARERTEVRADKSASKSRAETDTIDYRLVIEKKVNPVNGDLITLGTGEKMKVVGVQRRVDIRGRLHHWEVDCVAA</sequence>
<geneLocation type="plasmid" evidence="2">
    <name>p717068-IMP</name>
</geneLocation>
<organism evidence="2">
    <name type="scientific">Aeromonas caviae</name>
    <name type="common">Aeromonas punctata</name>
    <dbReference type="NCBI Taxonomy" id="648"/>
    <lineage>
        <taxon>Bacteria</taxon>
        <taxon>Pseudomonadati</taxon>
        <taxon>Pseudomonadota</taxon>
        <taxon>Gammaproteobacteria</taxon>
        <taxon>Aeromonadales</taxon>
        <taxon>Aeromonadaceae</taxon>
        <taxon>Aeromonas</taxon>
    </lineage>
</organism>
<accession>A0A6M4NQD2</accession>
<gene>
    <name evidence="1" type="ORF">KAM343_05050</name>
</gene>
<dbReference type="RefSeq" id="WP_181715832.1">
    <property type="nucleotide sequence ID" value="NZ_BPNI01000004.1"/>
</dbReference>
<evidence type="ECO:0000313" key="2">
    <source>
        <dbReference type="EMBL" id="QJR99822.1"/>
    </source>
</evidence>
<keyword evidence="2" id="KW-0614">Plasmid</keyword>
<dbReference type="EMBL" id="MN629346">
    <property type="protein sequence ID" value="QJR99822.1"/>
    <property type="molecule type" value="Genomic_DNA"/>
</dbReference>
<reference evidence="2" key="1">
    <citation type="submission" date="2019-10" db="EMBL/GenBank/DDBJ databases">
        <authorList>
            <person name="Zhou D."/>
            <person name="Cheng Q."/>
        </authorList>
    </citation>
    <scope>NUCLEOTIDE SEQUENCE</scope>
    <source>
        <strain evidence="2">1507-17068</strain>
        <plasmid evidence="2">p717068-IMP</plasmid>
    </source>
</reference>
<evidence type="ECO:0008006" key="3">
    <source>
        <dbReference type="Google" id="ProtNLM"/>
    </source>
</evidence>
<proteinExistence type="predicted"/>
<dbReference type="EMBL" id="BPNI01000004">
    <property type="protein sequence ID" value="GJA39709.1"/>
    <property type="molecule type" value="Genomic_DNA"/>
</dbReference>
<name>A0A6M4NQD2_AERCA</name>
<dbReference type="AlphaFoldDB" id="A0A6M4NQD2"/>
<dbReference type="Proteomes" id="UP000886939">
    <property type="component" value="Unassembled WGS sequence"/>
</dbReference>